<evidence type="ECO:0000256" key="1">
    <source>
        <dbReference type="SAM" id="MobiDB-lite"/>
    </source>
</evidence>
<evidence type="ECO:0000256" key="2">
    <source>
        <dbReference type="SAM" id="Phobius"/>
    </source>
</evidence>
<dbReference type="eggNOG" id="ENOG502R0PU">
    <property type="taxonomic scope" value="Eukaryota"/>
</dbReference>
<keyword evidence="3" id="KW-0732">Signal</keyword>
<feature type="compositionally biased region" description="Polar residues" evidence="1">
    <location>
        <begin position="307"/>
        <end position="317"/>
    </location>
</feature>
<dbReference type="OrthoDB" id="77465at2759"/>
<proteinExistence type="predicted"/>
<dbReference type="InParanoid" id="T0Q8J0"/>
<evidence type="ECO:0000313" key="4">
    <source>
        <dbReference type="EMBL" id="EQC29795.1"/>
    </source>
</evidence>
<feature type="region of interest" description="Disordered" evidence="1">
    <location>
        <begin position="279"/>
        <end position="336"/>
    </location>
</feature>
<sequence>MLRTLATVSAVMALLASPALAVGCLEDLYICPNGQGVGRDPANNCKFFPCRDAEARQQTPTPVIAPTATPVAVATPLPSAAGTATSPTTAPSNMTVHKGIRAGVDHGSNWTAIDASMPHALSQLLNASFDNYHKVCDPLNVTVTAAEKAPANDSTALYHLAMDVNCAGTDHVFVLEVTQDAEGLYLSQCGHRENGTTRNWLTIENQVTKCQTPGQRSAFLNQPFNHVTHDAAETSLMQNMQAFLKAPDVPVLGAAVIAVIAVLAFAVFVVHRTRRRETNDRSVLAEVDEAHEEHKRKAAAHEDAPALTTNPLESTTAAPRKASDDLEDGVLSSVKL</sequence>
<accession>T0Q8J0</accession>
<dbReference type="AlphaFoldDB" id="T0Q8J0"/>
<dbReference type="OMA" id="RRETNDR"/>
<gene>
    <name evidence="4" type="ORF">SDRG_12566</name>
</gene>
<dbReference type="VEuPathDB" id="FungiDB:SDRG_12566"/>
<feature type="signal peptide" evidence="3">
    <location>
        <begin position="1"/>
        <end position="21"/>
    </location>
</feature>
<dbReference type="GeneID" id="19953293"/>
<protein>
    <submittedName>
        <fullName evidence="4">Uncharacterized protein</fullName>
    </submittedName>
</protein>
<reference evidence="4 5" key="1">
    <citation type="submission" date="2012-04" db="EMBL/GenBank/DDBJ databases">
        <title>The Genome Sequence of Saprolegnia declina VS20.</title>
        <authorList>
            <consortium name="The Broad Institute Genome Sequencing Platform"/>
            <person name="Russ C."/>
            <person name="Nusbaum C."/>
            <person name="Tyler B."/>
            <person name="van West P."/>
            <person name="Dieguez-Uribeondo J."/>
            <person name="de Bruijn I."/>
            <person name="Tripathy S."/>
            <person name="Jiang R."/>
            <person name="Young S.K."/>
            <person name="Zeng Q."/>
            <person name="Gargeya S."/>
            <person name="Fitzgerald M."/>
            <person name="Haas B."/>
            <person name="Abouelleil A."/>
            <person name="Alvarado L."/>
            <person name="Arachchi H.M."/>
            <person name="Berlin A."/>
            <person name="Chapman S.B."/>
            <person name="Goldberg J."/>
            <person name="Griggs A."/>
            <person name="Gujja S."/>
            <person name="Hansen M."/>
            <person name="Howarth C."/>
            <person name="Imamovic A."/>
            <person name="Larimer J."/>
            <person name="McCowen C."/>
            <person name="Montmayeur A."/>
            <person name="Murphy C."/>
            <person name="Neiman D."/>
            <person name="Pearson M."/>
            <person name="Priest M."/>
            <person name="Roberts A."/>
            <person name="Saif S."/>
            <person name="Shea T."/>
            <person name="Sisk P."/>
            <person name="Sykes S."/>
            <person name="Wortman J."/>
            <person name="Nusbaum C."/>
            <person name="Birren B."/>
        </authorList>
    </citation>
    <scope>NUCLEOTIDE SEQUENCE [LARGE SCALE GENOMIC DNA]</scope>
    <source>
        <strain evidence="4 5">VS20</strain>
    </source>
</reference>
<feature type="chain" id="PRO_5004569416" evidence="3">
    <location>
        <begin position="22"/>
        <end position="336"/>
    </location>
</feature>
<dbReference type="EMBL" id="JH767181">
    <property type="protein sequence ID" value="EQC29795.1"/>
    <property type="molecule type" value="Genomic_DNA"/>
</dbReference>
<dbReference type="PROSITE" id="PS51257">
    <property type="entry name" value="PROKAR_LIPOPROTEIN"/>
    <property type="match status" value="1"/>
</dbReference>
<evidence type="ECO:0000313" key="5">
    <source>
        <dbReference type="Proteomes" id="UP000030762"/>
    </source>
</evidence>
<dbReference type="RefSeq" id="XP_008616861.1">
    <property type="nucleotide sequence ID" value="XM_008618639.1"/>
</dbReference>
<dbReference type="Proteomes" id="UP000030762">
    <property type="component" value="Unassembled WGS sequence"/>
</dbReference>
<keyword evidence="2" id="KW-0812">Transmembrane</keyword>
<keyword evidence="5" id="KW-1185">Reference proteome</keyword>
<organism evidence="4 5">
    <name type="scientific">Saprolegnia diclina (strain VS20)</name>
    <dbReference type="NCBI Taxonomy" id="1156394"/>
    <lineage>
        <taxon>Eukaryota</taxon>
        <taxon>Sar</taxon>
        <taxon>Stramenopiles</taxon>
        <taxon>Oomycota</taxon>
        <taxon>Saprolegniomycetes</taxon>
        <taxon>Saprolegniales</taxon>
        <taxon>Saprolegniaceae</taxon>
        <taxon>Saprolegnia</taxon>
    </lineage>
</organism>
<feature type="transmembrane region" description="Helical" evidence="2">
    <location>
        <begin position="249"/>
        <end position="271"/>
    </location>
</feature>
<keyword evidence="2" id="KW-1133">Transmembrane helix</keyword>
<evidence type="ECO:0000256" key="3">
    <source>
        <dbReference type="SAM" id="SignalP"/>
    </source>
</evidence>
<name>T0Q8J0_SAPDV</name>
<feature type="compositionally biased region" description="Basic and acidic residues" evidence="1">
    <location>
        <begin position="291"/>
        <end position="304"/>
    </location>
</feature>
<keyword evidence="2" id="KW-0472">Membrane</keyword>
<dbReference type="STRING" id="1156394.T0Q8J0"/>